<dbReference type="PANTHER" id="PTHR36985">
    <property type="entry name" value="TRANSLOCATION AND ASSEMBLY MODULE SUBUNIT TAMB"/>
    <property type="match status" value="1"/>
</dbReference>
<keyword evidence="4" id="KW-0472">Membrane</keyword>
<evidence type="ECO:0000259" key="6">
    <source>
        <dbReference type="Pfam" id="PF04357"/>
    </source>
</evidence>
<dbReference type="GO" id="GO:0009306">
    <property type="term" value="P:protein secretion"/>
    <property type="evidence" value="ECO:0007669"/>
    <property type="project" value="InterPro"/>
</dbReference>
<keyword evidence="2" id="KW-0812">Transmembrane</keyword>
<feature type="compositionally biased region" description="Low complexity" evidence="5">
    <location>
        <begin position="187"/>
        <end position="234"/>
    </location>
</feature>
<comment type="subcellular location">
    <subcellularLocation>
        <location evidence="1">Membrane</location>
        <topology evidence="1">Single-pass membrane protein</topology>
    </subcellularLocation>
</comment>
<dbReference type="RefSeq" id="WP_006007759.1">
    <property type="nucleotide sequence ID" value="NZ_DS996359.1"/>
</dbReference>
<evidence type="ECO:0000313" key="8">
    <source>
        <dbReference type="Proteomes" id="UP000003676"/>
    </source>
</evidence>
<dbReference type="OrthoDB" id="7784409at2"/>
<feature type="domain" description="Translocation and assembly module TamB C-terminal" evidence="6">
    <location>
        <begin position="1055"/>
        <end position="1393"/>
    </location>
</feature>
<evidence type="ECO:0000256" key="2">
    <source>
        <dbReference type="ARBA" id="ARBA00022692"/>
    </source>
</evidence>
<proteinExistence type="predicted"/>
<dbReference type="Pfam" id="PF04357">
    <property type="entry name" value="TamB"/>
    <property type="match status" value="1"/>
</dbReference>
<dbReference type="STRING" id="901.DESPIGER_2184"/>
<dbReference type="PANTHER" id="PTHR36985:SF1">
    <property type="entry name" value="TRANSLOCATION AND ASSEMBLY MODULE SUBUNIT TAMB"/>
    <property type="match status" value="1"/>
</dbReference>
<reference evidence="7 8" key="1">
    <citation type="submission" date="2008-10" db="EMBL/GenBank/DDBJ databases">
        <title>Draft genome sequence of Desulvovibrio piger (ATCC 29098).</title>
        <authorList>
            <person name="Sudarsanam P."/>
            <person name="Ley R."/>
            <person name="Guruge J."/>
            <person name="Turnbaugh P.J."/>
            <person name="Mahowald M."/>
            <person name="Liep D."/>
            <person name="Gordon J."/>
        </authorList>
    </citation>
    <scope>NUCLEOTIDE SEQUENCE [LARGE SCALE GENOMIC DNA]</scope>
    <source>
        <strain evidence="7 8">ATCC 29098</strain>
    </source>
</reference>
<dbReference type="HOGENOM" id="CLU_002202_0_0_7"/>
<name>B6WVY8_9BACT</name>
<evidence type="ECO:0000313" key="7">
    <source>
        <dbReference type="EMBL" id="EEB32888.1"/>
    </source>
</evidence>
<evidence type="ECO:0000256" key="1">
    <source>
        <dbReference type="ARBA" id="ARBA00004167"/>
    </source>
</evidence>
<keyword evidence="3" id="KW-1133">Transmembrane helix</keyword>
<reference evidence="7 8" key="2">
    <citation type="submission" date="2008-10" db="EMBL/GenBank/DDBJ databases">
        <authorList>
            <person name="Fulton L."/>
            <person name="Clifton S."/>
            <person name="Fulton B."/>
            <person name="Xu J."/>
            <person name="Minx P."/>
            <person name="Pepin K.H."/>
            <person name="Johnson M."/>
            <person name="Bhonagiri V."/>
            <person name="Nash W.E."/>
            <person name="Mardis E.R."/>
            <person name="Wilson R.K."/>
        </authorList>
    </citation>
    <scope>NUCLEOTIDE SEQUENCE [LARGE SCALE GENOMIC DNA]</scope>
    <source>
        <strain evidence="7 8">ATCC 29098</strain>
    </source>
</reference>
<dbReference type="EMBL" id="ABXU01000067">
    <property type="protein sequence ID" value="EEB32888.1"/>
    <property type="molecule type" value="Genomic_DNA"/>
</dbReference>
<protein>
    <recommendedName>
        <fullName evidence="6">Translocation and assembly module TamB C-terminal domain-containing protein</fullName>
    </recommendedName>
</protein>
<feature type="region of interest" description="Disordered" evidence="5">
    <location>
        <begin position="183"/>
        <end position="234"/>
    </location>
</feature>
<sequence>MRRSVFRRRVLACLLVLVLLPLLAGAGAVFWLRTPGGQDWLRQEVGTLLAPPLAEQGLSLELIRLEGALPLEVEGALRLHDADGLWLDVPQARVDVVLSVFPPRISLDLRLERPSLYRLPQLPPSPDEPSPPLAETLAGVEAGLRSALEIMADLPGWLPSLHVRDVALEGLWLGSAVLDGSSSGTMADASGQAAQDAAAPAGTGSASADGQTLPAPAAAPAPAQEATTPGATPAPPLSVAVAAAESALRVGEGLEVSLCLTAEADFSLSGTTAQAGLQASWQLASASELDVAATGTAPAAPQAQESGTAPAAPQAQESGAAPSEKKNTDALPLLTEAAGRWLPAPLALLLTPGQASSLRVELALRPGERPALALETLQADAGAVRLRGKGTLELTTAADVLASPLALDCSLALASAADAAALLPQARALLAPLGDALRLDIGVQGSPGAPEPRLELACATLDLGGHVVNDISLLAGGEPLPWPQLIAGGKVGLPLSLQVRTGQDHISASLRLLAGRDGTAWQLGLPQLELHGAGARLAGSLLALLPDAPQEAPVAPPAPVAAAGQPAVIPPAAPDSSPASAAEAAAAAVPPAPAIVGSDFVPARLLARLFPDPGSRARLWTSLYGEIEDWAALGRVLDYWSPGLRLEKKDGQPVRLMLRAGGLPCAADSPEELPLAAVAGLADPAFLNSADWRQWFSLDADVGFLRLHDRGGERLLLRELHQHLRIDDIFGQGKLEQRLDVRQLHVAGMRLERVLVGLNGELATPLEAELACAGDVRAKVRLRWQGDRLDIPVCDLHLKQGVGLRLQAGTALVLDKDGLSLRGLDARMAPAGRIRATASLKPAAMDMRLSLDSMDLAPWRAVVPGLPSAALAFQSRLYGSPAAPAGTFRLDVRRLEIPQSSLPPLDLALTGKLGGSNGKGRLDTRLELPPSTRQALGAEQAGLEARLPLRFSANGLPLPDMTAPLSGRLDWQGELAPLWRLVPVADRRVTGRLDMHLALAGSLAVPTAKGRLEVAGGRYEDLALGILLTDIKASVTAGSGKGLKLEPVRVEASMSDGRGGLVTAAGSLHPEGGRLDLDAAMKRLRPLRRADIQATLSGTASVKGTLMAPQVTADITIDEARVSLNRLTGSSVTTLPVEGTSEAPEPVAEKKEGLGSLDVTVRAPGHIAVNGHGLESEWQAGLRVRGALNDPLVIGSVRSVRGQFDLLSKLFTLRPSTISFNGGAVSNPLLDVTLRYEVPEITADVRISGSVRRMKLDLSSTPSLPQEEIISRVMFGRGSSELGRFESLRLAAAVARLAGFGSGGLGVLDLGRAVLGVDVLRINSATDKESGDEESSLEVGKFIGEKIYLGVEQGLEPDSTAVIMELELTPHSKAGIRTEQDNTSAGIQWKMNY</sequence>
<dbReference type="Proteomes" id="UP000003676">
    <property type="component" value="Unassembled WGS sequence"/>
</dbReference>
<dbReference type="eggNOG" id="COG2911">
    <property type="taxonomic scope" value="Bacteria"/>
</dbReference>
<feature type="region of interest" description="Disordered" evidence="5">
    <location>
        <begin position="294"/>
        <end position="326"/>
    </location>
</feature>
<evidence type="ECO:0000256" key="4">
    <source>
        <dbReference type="ARBA" id="ARBA00023136"/>
    </source>
</evidence>
<dbReference type="InterPro" id="IPR007452">
    <property type="entry name" value="TamB_C"/>
</dbReference>
<accession>B6WVY8</accession>
<evidence type="ECO:0000256" key="3">
    <source>
        <dbReference type="ARBA" id="ARBA00022989"/>
    </source>
</evidence>
<dbReference type="GO" id="GO:0005886">
    <property type="term" value="C:plasma membrane"/>
    <property type="evidence" value="ECO:0007669"/>
    <property type="project" value="InterPro"/>
</dbReference>
<dbReference type="GO" id="GO:0097347">
    <property type="term" value="C:TAM protein secretion complex"/>
    <property type="evidence" value="ECO:0007669"/>
    <property type="project" value="TreeGrafter"/>
</dbReference>
<evidence type="ECO:0000256" key="5">
    <source>
        <dbReference type="SAM" id="MobiDB-lite"/>
    </source>
</evidence>
<gene>
    <name evidence="7" type="ORF">DESPIG_02256</name>
</gene>
<feature type="compositionally biased region" description="Low complexity" evidence="5">
    <location>
        <begin position="294"/>
        <end position="304"/>
    </location>
</feature>
<organism evidence="7 8">
    <name type="scientific">Desulfovibrio piger ATCC 29098</name>
    <dbReference type="NCBI Taxonomy" id="411464"/>
    <lineage>
        <taxon>Bacteria</taxon>
        <taxon>Pseudomonadati</taxon>
        <taxon>Thermodesulfobacteriota</taxon>
        <taxon>Desulfovibrionia</taxon>
        <taxon>Desulfovibrionales</taxon>
        <taxon>Desulfovibrionaceae</taxon>
        <taxon>Desulfovibrio</taxon>
    </lineage>
</organism>
<comment type="caution">
    <text evidence="7">The sequence shown here is derived from an EMBL/GenBank/DDBJ whole genome shotgun (WGS) entry which is preliminary data.</text>
</comment>